<organism evidence="3">
    <name type="scientific">candidate division WOR-3 bacterium</name>
    <dbReference type="NCBI Taxonomy" id="2052148"/>
    <lineage>
        <taxon>Bacteria</taxon>
        <taxon>Bacteria division WOR-3</taxon>
    </lineage>
</organism>
<reference evidence="3" key="1">
    <citation type="journal article" date="2020" name="mSystems">
        <title>Genome- and Community-Level Interaction Insights into Carbon Utilization and Element Cycling Functions of Hydrothermarchaeota in Hydrothermal Sediment.</title>
        <authorList>
            <person name="Zhou Z."/>
            <person name="Liu Y."/>
            <person name="Xu W."/>
            <person name="Pan J."/>
            <person name="Luo Z.H."/>
            <person name="Li M."/>
        </authorList>
    </citation>
    <scope>NUCLEOTIDE SEQUENCE [LARGE SCALE GENOMIC DNA]</scope>
    <source>
        <strain evidence="3">SpSt-594</strain>
        <strain evidence="2">SpSt-655</strain>
    </source>
</reference>
<sequence length="244" mass="29287">MNSVRFELDLDFFSGPLDLLLYLIQKEEIPLERIPIAFVTEKYLSFLTPYLEKPDLTSEEINKLSEYLLLALLLIRYKLRALLKLKRDEEPILKEQQEEEISFYKIKEEFNYYKKVALLLKELEGEKMKFFSREGNFLKENLEEPLTIFELVKSYQKVWISLNSTASEITWLEKRKINLDEKMKEIREKVRNLRFLEFNQLINDFNCKEEIVVTFFLLLELVRLGEIRLIQEEVFGNLIIIALK</sequence>
<protein>
    <recommendedName>
        <fullName evidence="1">Segregation and condensation protein A</fullName>
    </recommendedName>
</protein>
<dbReference type="EMBL" id="DTBX01000087">
    <property type="protein sequence ID" value="HGQ55313.1"/>
    <property type="molecule type" value="Genomic_DNA"/>
</dbReference>
<gene>
    <name evidence="3" type="ORF">ENT60_00050</name>
    <name evidence="2" type="ORF">ENU28_02480</name>
</gene>
<dbReference type="InterPro" id="IPR023093">
    <property type="entry name" value="ScpA-like_C"/>
</dbReference>
<dbReference type="PANTHER" id="PTHR33969:SF2">
    <property type="entry name" value="SEGREGATION AND CONDENSATION PROTEIN A"/>
    <property type="match status" value="1"/>
</dbReference>
<evidence type="ECO:0000313" key="2">
    <source>
        <dbReference type="EMBL" id="HGQ55313.1"/>
    </source>
</evidence>
<dbReference type="Gene3D" id="6.10.250.2410">
    <property type="match status" value="1"/>
</dbReference>
<evidence type="ECO:0000313" key="3">
    <source>
        <dbReference type="EMBL" id="HGU46939.1"/>
    </source>
</evidence>
<dbReference type="Gene3D" id="1.10.10.580">
    <property type="entry name" value="Structural maintenance of chromosome 1. Chain E"/>
    <property type="match status" value="1"/>
</dbReference>
<evidence type="ECO:0000256" key="1">
    <source>
        <dbReference type="ARBA" id="ARBA00044777"/>
    </source>
</evidence>
<dbReference type="PANTHER" id="PTHR33969">
    <property type="entry name" value="SEGREGATION AND CONDENSATION PROTEIN A"/>
    <property type="match status" value="1"/>
</dbReference>
<comment type="caution">
    <text evidence="3">The sequence shown here is derived from an EMBL/GenBank/DDBJ whole genome shotgun (WGS) entry which is preliminary data.</text>
</comment>
<accession>A0A7C4S1U0</accession>
<dbReference type="EMBL" id="DSZH01000003">
    <property type="protein sequence ID" value="HGU46939.1"/>
    <property type="molecule type" value="Genomic_DNA"/>
</dbReference>
<name>A0A7C4S1U0_UNCW3</name>
<dbReference type="AlphaFoldDB" id="A0A7C4S1U0"/>
<dbReference type="InterPro" id="IPR003768">
    <property type="entry name" value="ScpA"/>
</dbReference>
<proteinExistence type="predicted"/>
<dbReference type="Pfam" id="PF02616">
    <property type="entry name" value="SMC_ScpA"/>
    <property type="match status" value="1"/>
</dbReference>